<dbReference type="eggNOG" id="COG1409">
    <property type="taxonomic scope" value="Bacteria"/>
</dbReference>
<reference evidence="4" key="1">
    <citation type="journal article" date="2011" name="MBio">
        <title>Novel metabolic attributes of the genus Cyanothece, comprising a group of unicellular nitrogen-fixing Cyanobacteria.</title>
        <authorList>
            <person name="Bandyopadhyay A."/>
            <person name="Elvitigala T."/>
            <person name="Welsh E."/>
            <person name="Stockel J."/>
            <person name="Liberton M."/>
            <person name="Min H."/>
            <person name="Sherman L.A."/>
            <person name="Pakrasi H.B."/>
        </authorList>
    </citation>
    <scope>NUCLEOTIDE SEQUENCE [LARGE SCALE GENOMIC DNA]</scope>
    <source>
        <strain evidence="4">PCC 7822</strain>
    </source>
</reference>
<dbReference type="STRING" id="497965.Cyan7822_5426"/>
<dbReference type="InterPro" id="IPR004843">
    <property type="entry name" value="Calcineurin-like_PHP"/>
</dbReference>
<keyword evidence="1" id="KW-0732">Signal</keyword>
<evidence type="ECO:0000256" key="1">
    <source>
        <dbReference type="ARBA" id="ARBA00022729"/>
    </source>
</evidence>
<organism evidence="3 4">
    <name type="scientific">Gloeothece verrucosa (strain PCC 7822)</name>
    <name type="common">Cyanothece sp. (strain PCC 7822)</name>
    <dbReference type="NCBI Taxonomy" id="497965"/>
    <lineage>
        <taxon>Bacteria</taxon>
        <taxon>Bacillati</taxon>
        <taxon>Cyanobacteriota</taxon>
        <taxon>Cyanophyceae</taxon>
        <taxon>Oscillatoriophycideae</taxon>
        <taxon>Chroococcales</taxon>
        <taxon>Aphanothecaceae</taxon>
        <taxon>Gloeothece</taxon>
        <taxon>Gloeothece verrucosa</taxon>
    </lineage>
</organism>
<dbReference type="KEGG" id="cyj:Cyan7822_5426"/>
<sequence>MNKVLKILILASISLLSVIYIGLMQFQAVKTAEVKEIEIKLTQSNGHPIIAAAGDIACSPTSLYYRDGNGTSNNCHQKATSDILLKAKLTAVLPLGDTQYETGAFSAFEKSYAPSWGRVKNISHPVVGNHEYVTAGANGYYKYFGVAAGDSSKGYYSYDLGQWHMIALNANCSQVGGCESGSPQEKWLKADLAAHKNLCSLAYWHQPRFSSGEHGNDSSYKAFWQDLYAAGVEVILNGHDHNYERFAPQSPNGQPDASRGIREFVVGTGGKNLYHFRNIQPNSEVRNNDTYGVLMLSLEPKSYSWQFIPEAGKTFTDSGSTPCH</sequence>
<dbReference type="EMBL" id="CP002198">
    <property type="protein sequence ID" value="ADN17302.1"/>
    <property type="molecule type" value="Genomic_DNA"/>
</dbReference>
<accession>E0U944</accession>
<keyword evidence="3" id="KW-0378">Hydrolase</keyword>
<dbReference type="PANTHER" id="PTHR22953:SF153">
    <property type="entry name" value="PURPLE ACID PHOSPHATASE"/>
    <property type="match status" value="1"/>
</dbReference>
<evidence type="ECO:0000259" key="2">
    <source>
        <dbReference type="Pfam" id="PF00149"/>
    </source>
</evidence>
<dbReference type="InterPro" id="IPR039331">
    <property type="entry name" value="PAPs-like"/>
</dbReference>
<dbReference type="Pfam" id="PF00149">
    <property type="entry name" value="Metallophos"/>
    <property type="match status" value="1"/>
</dbReference>
<dbReference type="AlphaFoldDB" id="E0U944"/>
<gene>
    <name evidence="3" type="ordered locus">Cyan7822_5426</name>
</gene>
<dbReference type="SUPFAM" id="SSF56300">
    <property type="entry name" value="Metallo-dependent phosphatases"/>
    <property type="match status" value="1"/>
</dbReference>
<evidence type="ECO:0000313" key="4">
    <source>
        <dbReference type="Proteomes" id="UP000008206"/>
    </source>
</evidence>
<feature type="domain" description="Calcineurin-like phosphoesterase" evidence="2">
    <location>
        <begin position="88"/>
        <end position="243"/>
    </location>
</feature>
<evidence type="ECO:0000313" key="3">
    <source>
        <dbReference type="EMBL" id="ADN17302.1"/>
    </source>
</evidence>
<name>E0U944_GLOV7</name>
<dbReference type="Gene3D" id="3.60.21.10">
    <property type="match status" value="1"/>
</dbReference>
<keyword evidence="4" id="KW-1185">Reference proteome</keyword>
<dbReference type="InterPro" id="IPR029052">
    <property type="entry name" value="Metallo-depent_PP-like"/>
</dbReference>
<dbReference type="GO" id="GO:0003993">
    <property type="term" value="F:acid phosphatase activity"/>
    <property type="evidence" value="ECO:0007669"/>
    <property type="project" value="InterPro"/>
</dbReference>
<dbReference type="RefSeq" id="WP_013325340.1">
    <property type="nucleotide sequence ID" value="NC_014501.1"/>
</dbReference>
<protein>
    <submittedName>
        <fullName evidence="3">Alkaline phosphatase</fullName>
        <ecNumber evidence="3">3.1.3.1</ecNumber>
    </submittedName>
</protein>
<dbReference type="EC" id="3.1.3.1" evidence="3"/>
<proteinExistence type="predicted"/>
<dbReference type="HOGENOM" id="CLU_039596_0_0_3"/>
<dbReference type="GO" id="GO:0004035">
    <property type="term" value="F:alkaline phosphatase activity"/>
    <property type="evidence" value="ECO:0007669"/>
    <property type="project" value="UniProtKB-EC"/>
</dbReference>
<dbReference type="PANTHER" id="PTHR22953">
    <property type="entry name" value="ACID PHOSPHATASE RELATED"/>
    <property type="match status" value="1"/>
</dbReference>
<dbReference type="Proteomes" id="UP000008206">
    <property type="component" value="Chromosome"/>
</dbReference>